<keyword evidence="2" id="KW-1185">Reference proteome</keyword>
<evidence type="ECO:0000313" key="2">
    <source>
        <dbReference type="Proteomes" id="UP000199111"/>
    </source>
</evidence>
<gene>
    <name evidence="1" type="ORF">SAMN05216275_10976</name>
</gene>
<reference evidence="2" key="1">
    <citation type="submission" date="2016-10" db="EMBL/GenBank/DDBJ databases">
        <authorList>
            <person name="Varghese N."/>
            <person name="Submissions S."/>
        </authorList>
    </citation>
    <scope>NUCLEOTIDE SEQUENCE [LARGE SCALE GENOMIC DNA]</scope>
    <source>
        <strain evidence="2">CGMCC 4.2126</strain>
    </source>
</reference>
<evidence type="ECO:0000313" key="1">
    <source>
        <dbReference type="EMBL" id="SFJ46839.1"/>
    </source>
</evidence>
<proteinExistence type="predicted"/>
<dbReference type="Proteomes" id="UP000199111">
    <property type="component" value="Unassembled WGS sequence"/>
</dbReference>
<sequence length="77" mass="8794">MDTFLFARFTWRLLRFSAFIQDHLDPLGRIEKRKDRGFPLGAHSDKLVVFQAPPVNTRGQVLAQESATCPQQHAEQG</sequence>
<dbReference type="AlphaFoldDB" id="A0A1I3RM37"/>
<protein>
    <submittedName>
        <fullName evidence="1">Uncharacterized protein</fullName>
    </submittedName>
</protein>
<organism evidence="1 2">
    <name type="scientific">Streptosporangium canum</name>
    <dbReference type="NCBI Taxonomy" id="324952"/>
    <lineage>
        <taxon>Bacteria</taxon>
        <taxon>Bacillati</taxon>
        <taxon>Actinomycetota</taxon>
        <taxon>Actinomycetes</taxon>
        <taxon>Streptosporangiales</taxon>
        <taxon>Streptosporangiaceae</taxon>
        <taxon>Streptosporangium</taxon>
    </lineage>
</organism>
<name>A0A1I3RM37_9ACTN</name>
<dbReference type="EMBL" id="FOQY01000009">
    <property type="protein sequence ID" value="SFJ46839.1"/>
    <property type="molecule type" value="Genomic_DNA"/>
</dbReference>
<accession>A0A1I3RM37</accession>